<organism evidence="1">
    <name type="scientific">freshwater metagenome</name>
    <dbReference type="NCBI Taxonomy" id="449393"/>
    <lineage>
        <taxon>unclassified sequences</taxon>
        <taxon>metagenomes</taxon>
        <taxon>ecological metagenomes</taxon>
    </lineage>
</organism>
<accession>A0A6J6EXF8</accession>
<reference evidence="1" key="1">
    <citation type="submission" date="2020-05" db="EMBL/GenBank/DDBJ databases">
        <authorList>
            <person name="Chiriac C."/>
            <person name="Salcher M."/>
            <person name="Ghai R."/>
            <person name="Kavagutti S V."/>
        </authorList>
    </citation>
    <scope>NUCLEOTIDE SEQUENCE</scope>
</reference>
<proteinExistence type="predicted"/>
<sequence>MRDQNFILPNVDVSPTAVLNYLSPFTEPAQTDKFAFNRDWMREQFGRVNDPRNPDFSTGMKLNLPPQYVLVHRVWLGCIGVLSQLNAEVGVRAEIERSMPGFTDYFENSAAKSV</sequence>
<gene>
    <name evidence="1" type="ORF">UFOPK1726_00852</name>
</gene>
<name>A0A6J6EXF8_9ZZZZ</name>
<dbReference type="AlphaFoldDB" id="A0A6J6EXF8"/>
<evidence type="ECO:0000313" key="1">
    <source>
        <dbReference type="EMBL" id="CAB4580095.1"/>
    </source>
</evidence>
<dbReference type="EMBL" id="CAEZTT010000099">
    <property type="protein sequence ID" value="CAB4580095.1"/>
    <property type="molecule type" value="Genomic_DNA"/>
</dbReference>
<protein>
    <submittedName>
        <fullName evidence="1">Unannotated protein</fullName>
    </submittedName>
</protein>